<dbReference type="RefSeq" id="WP_190941401.1">
    <property type="nucleotide sequence ID" value="NZ_JACJSI010000025.1"/>
</dbReference>
<dbReference type="Proteomes" id="UP000623440">
    <property type="component" value="Unassembled WGS sequence"/>
</dbReference>
<name>A0ABR8DPU8_9NOSO</name>
<accession>A0ABR8DPU8</accession>
<sequence>MTVEGAIAPSIKERGGEKCECLSHSLTSFHHHFLTPIKAFAHHHSRANMPR</sequence>
<protein>
    <submittedName>
        <fullName evidence="1">Uncharacterized protein</fullName>
    </submittedName>
</protein>
<evidence type="ECO:0000313" key="1">
    <source>
        <dbReference type="EMBL" id="MBD2530802.1"/>
    </source>
</evidence>
<reference evidence="1 2" key="1">
    <citation type="journal article" date="2020" name="ISME J.">
        <title>Comparative genomics reveals insights into cyanobacterial evolution and habitat adaptation.</title>
        <authorList>
            <person name="Chen M.Y."/>
            <person name="Teng W.K."/>
            <person name="Zhao L."/>
            <person name="Hu C.X."/>
            <person name="Zhou Y.K."/>
            <person name="Han B.P."/>
            <person name="Song L.R."/>
            <person name="Shu W.S."/>
        </authorList>
    </citation>
    <scope>NUCLEOTIDE SEQUENCE [LARGE SCALE GENOMIC DNA]</scope>
    <source>
        <strain evidence="1 2">FACHB-838</strain>
    </source>
</reference>
<evidence type="ECO:0000313" key="2">
    <source>
        <dbReference type="Proteomes" id="UP000623440"/>
    </source>
</evidence>
<organism evidence="1 2">
    <name type="scientific">Nostoc flagelliforme FACHB-838</name>
    <dbReference type="NCBI Taxonomy" id="2692904"/>
    <lineage>
        <taxon>Bacteria</taxon>
        <taxon>Bacillati</taxon>
        <taxon>Cyanobacteriota</taxon>
        <taxon>Cyanophyceae</taxon>
        <taxon>Nostocales</taxon>
        <taxon>Nostocaceae</taxon>
        <taxon>Nostoc</taxon>
    </lineage>
</organism>
<keyword evidence="2" id="KW-1185">Reference proteome</keyword>
<gene>
    <name evidence="1" type="ORF">H6G97_14945</name>
</gene>
<dbReference type="EMBL" id="JACJSI010000025">
    <property type="protein sequence ID" value="MBD2530802.1"/>
    <property type="molecule type" value="Genomic_DNA"/>
</dbReference>
<comment type="caution">
    <text evidence="1">The sequence shown here is derived from an EMBL/GenBank/DDBJ whole genome shotgun (WGS) entry which is preliminary data.</text>
</comment>
<proteinExistence type="predicted"/>